<keyword evidence="6 8" id="KW-0472">Membrane</keyword>
<feature type="domain" description="Anoctamin transmembrane" evidence="9">
    <location>
        <begin position="307"/>
        <end position="346"/>
    </location>
</feature>
<evidence type="ECO:0000259" key="9">
    <source>
        <dbReference type="Pfam" id="PF04547"/>
    </source>
</evidence>
<organism evidence="11 12">
    <name type="scientific">Ladona fulva</name>
    <name type="common">Scarce chaser dragonfly</name>
    <name type="synonym">Libellula fulva</name>
    <dbReference type="NCBI Taxonomy" id="123851"/>
    <lineage>
        <taxon>Eukaryota</taxon>
        <taxon>Metazoa</taxon>
        <taxon>Ecdysozoa</taxon>
        <taxon>Arthropoda</taxon>
        <taxon>Hexapoda</taxon>
        <taxon>Insecta</taxon>
        <taxon>Pterygota</taxon>
        <taxon>Palaeoptera</taxon>
        <taxon>Odonata</taxon>
        <taxon>Epiprocta</taxon>
        <taxon>Anisoptera</taxon>
        <taxon>Libelluloidea</taxon>
        <taxon>Libellulidae</taxon>
        <taxon>Ladona</taxon>
    </lineage>
</organism>
<evidence type="ECO:0000313" key="11">
    <source>
        <dbReference type="EMBL" id="KAG8227803.1"/>
    </source>
</evidence>
<proteinExistence type="inferred from homology"/>
<dbReference type="GO" id="GO:0046983">
    <property type="term" value="F:protein dimerization activity"/>
    <property type="evidence" value="ECO:0007669"/>
    <property type="project" value="InterPro"/>
</dbReference>
<dbReference type="InterPro" id="IPR032394">
    <property type="entry name" value="Anoct_dimer"/>
</dbReference>
<protein>
    <recommendedName>
        <fullName evidence="8">Anoctamin</fullName>
    </recommendedName>
</protein>
<evidence type="ECO:0000313" key="12">
    <source>
        <dbReference type="Proteomes" id="UP000792457"/>
    </source>
</evidence>
<keyword evidence="3" id="KW-1003">Cell membrane</keyword>
<evidence type="ECO:0000259" key="10">
    <source>
        <dbReference type="Pfam" id="PF16178"/>
    </source>
</evidence>
<dbReference type="InterPro" id="IPR049452">
    <property type="entry name" value="Anoctamin_TM"/>
</dbReference>
<evidence type="ECO:0000256" key="3">
    <source>
        <dbReference type="ARBA" id="ARBA00022475"/>
    </source>
</evidence>
<evidence type="ECO:0000256" key="6">
    <source>
        <dbReference type="ARBA" id="ARBA00023136"/>
    </source>
</evidence>
<evidence type="ECO:0000256" key="5">
    <source>
        <dbReference type="ARBA" id="ARBA00022989"/>
    </source>
</evidence>
<dbReference type="PANTHER" id="PTHR12308:SF83">
    <property type="entry name" value="ANOCTAMIN"/>
    <property type="match status" value="1"/>
</dbReference>
<keyword evidence="5 8" id="KW-1133">Transmembrane helix</keyword>
<evidence type="ECO:0000256" key="1">
    <source>
        <dbReference type="ARBA" id="ARBA00004651"/>
    </source>
</evidence>
<evidence type="ECO:0000256" key="7">
    <source>
        <dbReference type="ARBA" id="ARBA00023180"/>
    </source>
</evidence>
<accession>A0A8K0K8F3</accession>
<dbReference type="EMBL" id="KZ308341">
    <property type="protein sequence ID" value="KAG8227803.1"/>
    <property type="molecule type" value="Genomic_DNA"/>
</dbReference>
<comment type="subcellular location">
    <subcellularLocation>
        <location evidence="1">Cell membrane</location>
        <topology evidence="1">Multi-pass membrane protein</topology>
    </subcellularLocation>
    <subcellularLocation>
        <location evidence="8">Membrane</location>
        <topology evidence="8">Multi-pass membrane protein</topology>
    </subcellularLocation>
</comment>
<keyword evidence="4 8" id="KW-0812">Transmembrane</keyword>
<comment type="caution">
    <text evidence="11">The sequence shown here is derived from an EMBL/GenBank/DDBJ whole genome shotgun (WGS) entry which is preliminary data.</text>
</comment>
<reference evidence="11" key="2">
    <citation type="submission" date="2017-10" db="EMBL/GenBank/DDBJ databases">
        <title>Ladona fulva Genome sequencing and assembly.</title>
        <authorList>
            <person name="Murali S."/>
            <person name="Richards S."/>
            <person name="Bandaranaike D."/>
            <person name="Bellair M."/>
            <person name="Blankenburg K."/>
            <person name="Chao H."/>
            <person name="Dinh H."/>
            <person name="Doddapaneni H."/>
            <person name="Dugan-Rocha S."/>
            <person name="Elkadiri S."/>
            <person name="Gnanaolivu R."/>
            <person name="Hernandez B."/>
            <person name="Skinner E."/>
            <person name="Javaid M."/>
            <person name="Lee S."/>
            <person name="Li M."/>
            <person name="Ming W."/>
            <person name="Munidasa M."/>
            <person name="Muniz J."/>
            <person name="Nguyen L."/>
            <person name="Hughes D."/>
            <person name="Osuji N."/>
            <person name="Pu L.-L."/>
            <person name="Puazo M."/>
            <person name="Qu C."/>
            <person name="Quiroz J."/>
            <person name="Raj R."/>
            <person name="Weissenberger G."/>
            <person name="Xin Y."/>
            <person name="Zou X."/>
            <person name="Han Y."/>
            <person name="Worley K."/>
            <person name="Muzny D."/>
            <person name="Gibbs R."/>
        </authorList>
    </citation>
    <scope>NUCLEOTIDE SEQUENCE</scope>
    <source>
        <strain evidence="11">Sampled in the wild</strain>
    </source>
</reference>
<dbReference type="Pfam" id="PF04547">
    <property type="entry name" value="Anoctamin"/>
    <property type="match status" value="1"/>
</dbReference>
<evidence type="ECO:0000256" key="8">
    <source>
        <dbReference type="RuleBase" id="RU280814"/>
    </source>
</evidence>
<dbReference type="GO" id="GO:0005886">
    <property type="term" value="C:plasma membrane"/>
    <property type="evidence" value="ECO:0007669"/>
    <property type="project" value="UniProtKB-SubCell"/>
</dbReference>
<evidence type="ECO:0000256" key="4">
    <source>
        <dbReference type="ARBA" id="ARBA00022692"/>
    </source>
</evidence>
<keyword evidence="12" id="KW-1185">Reference proteome</keyword>
<feature type="transmembrane region" description="Helical" evidence="8">
    <location>
        <begin position="318"/>
        <end position="348"/>
    </location>
</feature>
<dbReference type="InterPro" id="IPR007632">
    <property type="entry name" value="Anoctamin"/>
</dbReference>
<reference evidence="11" key="1">
    <citation type="submission" date="2013-04" db="EMBL/GenBank/DDBJ databases">
        <authorList>
            <person name="Qu J."/>
            <person name="Murali S.C."/>
            <person name="Bandaranaike D."/>
            <person name="Bellair M."/>
            <person name="Blankenburg K."/>
            <person name="Chao H."/>
            <person name="Dinh H."/>
            <person name="Doddapaneni H."/>
            <person name="Downs B."/>
            <person name="Dugan-Rocha S."/>
            <person name="Elkadiri S."/>
            <person name="Gnanaolivu R.D."/>
            <person name="Hernandez B."/>
            <person name="Javaid M."/>
            <person name="Jayaseelan J.C."/>
            <person name="Lee S."/>
            <person name="Li M."/>
            <person name="Ming W."/>
            <person name="Munidasa M."/>
            <person name="Muniz J."/>
            <person name="Nguyen L."/>
            <person name="Ongeri F."/>
            <person name="Osuji N."/>
            <person name="Pu L.-L."/>
            <person name="Puazo M."/>
            <person name="Qu C."/>
            <person name="Quiroz J."/>
            <person name="Raj R."/>
            <person name="Weissenberger G."/>
            <person name="Xin Y."/>
            <person name="Zou X."/>
            <person name="Han Y."/>
            <person name="Richards S."/>
            <person name="Worley K."/>
            <person name="Muzny D."/>
            <person name="Gibbs R."/>
        </authorList>
    </citation>
    <scope>NUCLEOTIDE SEQUENCE</scope>
    <source>
        <strain evidence="11">Sampled in the wild</strain>
    </source>
</reference>
<dbReference type="Proteomes" id="UP000792457">
    <property type="component" value="Unassembled WGS sequence"/>
</dbReference>
<comment type="similarity">
    <text evidence="2 8">Belongs to the anoctamin family.</text>
</comment>
<feature type="domain" description="Anoctamin dimerisation" evidence="10">
    <location>
        <begin position="51"/>
        <end position="304"/>
    </location>
</feature>
<dbReference type="OrthoDB" id="296386at2759"/>
<dbReference type="GO" id="GO:0005254">
    <property type="term" value="F:chloride channel activity"/>
    <property type="evidence" value="ECO:0007669"/>
    <property type="project" value="TreeGrafter"/>
</dbReference>
<evidence type="ECO:0000256" key="2">
    <source>
        <dbReference type="ARBA" id="ARBA00009671"/>
    </source>
</evidence>
<sequence>MSIEEEVQMMDYPRANGETGGTGDRGFTVADNDDHPCLEPNPRFQYNPSLFFNDGRRSVDFVLVWTVQSSVDESKTVSEMTVNAEKRRVFERNLALEGLELEPELEESTTLGLCFMKIHAPKDVLRRYSEILKLRLPMKEVPNSDIKMDRRNPFYNATMYLTEKIPGLDGVRRRTNSIISDIDSITSNFKKHFTVNTEVFPPKTQRFTAIYSRDKEYLFDTDAEDFFSPAIHSRIVQFILDRKRFTENALDDPYAFGITRLISEGVYTAAYPLHDGDFRYPTSMRNTLYEEWASLKNTFQYQPLDYIKEYFGVKIGLYFAWLGFYTHMLVPASIVGLACFIYSCATLYDHPPR</sequence>
<dbReference type="PANTHER" id="PTHR12308">
    <property type="entry name" value="ANOCTAMIN"/>
    <property type="match status" value="1"/>
</dbReference>
<gene>
    <name evidence="11" type="ORF">J437_LFUL006217</name>
</gene>
<dbReference type="AlphaFoldDB" id="A0A8K0K8F3"/>
<name>A0A8K0K8F3_LADFU</name>
<comment type="caution">
    <text evidence="8">Lacks conserved residue(s) required for the propagation of feature annotation.</text>
</comment>
<keyword evidence="7" id="KW-0325">Glycoprotein</keyword>
<dbReference type="Pfam" id="PF16178">
    <property type="entry name" value="Anoct_dimer"/>
    <property type="match status" value="1"/>
</dbReference>